<name>A0A2C9ENK6_PSEPH</name>
<organism evidence="1 2">
    <name type="scientific">Pseudomonas protegens (strain DSM 19095 / LMG 27888 / CFBP 6595 / CHA0)</name>
    <dbReference type="NCBI Taxonomy" id="1124983"/>
    <lineage>
        <taxon>Bacteria</taxon>
        <taxon>Pseudomonadati</taxon>
        <taxon>Pseudomonadota</taxon>
        <taxon>Gammaproteobacteria</taxon>
        <taxon>Pseudomonadales</taxon>
        <taxon>Pseudomonadaceae</taxon>
        <taxon>Pseudomonas</taxon>
    </lineage>
</organism>
<dbReference type="HOGENOM" id="CLU_794246_0_0_6"/>
<dbReference type="Proteomes" id="UP000013940">
    <property type="component" value="Chromosome"/>
</dbReference>
<dbReference type="RefSeq" id="WP_015635920.1">
    <property type="nucleotide sequence ID" value="NC_021237.1"/>
</dbReference>
<evidence type="ECO:0000313" key="2">
    <source>
        <dbReference type="Proteomes" id="UP000013940"/>
    </source>
</evidence>
<proteinExistence type="predicted"/>
<dbReference type="GeneID" id="57476471"/>
<dbReference type="EMBL" id="CP003190">
    <property type="protein sequence ID" value="AGL85252.1"/>
    <property type="molecule type" value="Genomic_DNA"/>
</dbReference>
<reference evidence="2" key="1">
    <citation type="journal article" date="2014" name="Genome Announc.">
        <title>Full-genome sequence of the plant growth-promoting bacterium Pseudomonas protegens CHA0.</title>
        <authorList>
            <person name="Jousset A."/>
            <person name="Schuldes J."/>
            <person name="Keel C."/>
            <person name="Maurhofer M."/>
            <person name="Daniel R."/>
            <person name="Scheu S."/>
            <person name="Thuermer A."/>
        </authorList>
    </citation>
    <scope>NUCLEOTIDE SEQUENCE [LARGE SCALE GENOMIC DNA]</scope>
    <source>
        <strain evidence="2">DSM 19095 / LMG 27888 / CFBP 6595 / CHA0</strain>
    </source>
</reference>
<dbReference type="KEGG" id="pprc:PFLCHA0_c34830"/>
<dbReference type="AlphaFoldDB" id="A0A2C9ENK6"/>
<protein>
    <submittedName>
        <fullName evidence="1">Uncharacterized protein</fullName>
    </submittedName>
</protein>
<gene>
    <name evidence="1" type="ORF">PFLCHA0_c34830</name>
</gene>
<accession>A0A2C9ENK6</accession>
<evidence type="ECO:0000313" key="1">
    <source>
        <dbReference type="EMBL" id="AGL85252.1"/>
    </source>
</evidence>
<sequence>MTVRKKLYFIGWDYSTPRSVPFKRALQDLDFPWEPVALVHDKVLIDAVDGIQLMTTEDFLAQCIPGQTTALLFSHDEQQRSLWQRRGRDHGIQWVDQGELLMDYAALLSDSGRSRDLGTMILPQAFDSAARDALRAFCGCWPDAKSNQTFEAYLSFLDTGLANRLSEVMQPLSEHPFYQAAAQRQSMQPCETENTLVWEIAPKRTAFLEQAVLQSPSKRVNYAFSAMNAAGIAGEAARLKLLLQGLGISPAASSVHSEGGELFQTGVDGFDLPDIAAPRKWLHLQVDDPATLLQALSQHTRELLAHVRVGLRPTQLLQLLERHPIDSMTLICDRPGPLGLQVTINIKGQ</sequence>